<evidence type="ECO:0000256" key="1">
    <source>
        <dbReference type="ARBA" id="ARBA00038414"/>
    </source>
</evidence>
<evidence type="ECO:0000313" key="2">
    <source>
        <dbReference type="EMBL" id="MBB2175195.1"/>
    </source>
</evidence>
<sequence>MVAPLVQQTIRRERASAYVVACFSDPGLTGAREEAKGSLVLGCGESAILHALTVGDQFGIISLSDLSTLRQRRMVRMMGLTSRYAGSAAISATAEEATSPLLIEKMVDAGRALASGGANVILMGCAGMAHFRSSLEDRLGMPVIDPTSSAVAMALGLCTLRESRLNESDP</sequence>
<dbReference type="InterPro" id="IPR001920">
    <property type="entry name" value="Asp/Glu_race"/>
</dbReference>
<reference evidence="2 3" key="1">
    <citation type="submission" date="2020-04" db="EMBL/GenBank/DDBJ databases">
        <title>Description of novel Gluconacetobacter.</title>
        <authorList>
            <person name="Sombolestani A."/>
        </authorList>
    </citation>
    <scope>NUCLEOTIDE SEQUENCE [LARGE SCALE GENOMIC DNA]</scope>
    <source>
        <strain evidence="2 3">LMG 21312</strain>
    </source>
</reference>
<dbReference type="Gene3D" id="3.40.50.12500">
    <property type="match status" value="1"/>
</dbReference>
<organism evidence="2 3">
    <name type="scientific">Gluconacetobacter johannae</name>
    <dbReference type="NCBI Taxonomy" id="112140"/>
    <lineage>
        <taxon>Bacteria</taxon>
        <taxon>Pseudomonadati</taxon>
        <taxon>Pseudomonadota</taxon>
        <taxon>Alphaproteobacteria</taxon>
        <taxon>Acetobacterales</taxon>
        <taxon>Acetobacteraceae</taxon>
        <taxon>Gluconacetobacter</taxon>
    </lineage>
</organism>
<dbReference type="Pfam" id="PF01177">
    <property type="entry name" value="Asp_Glu_race"/>
    <property type="match status" value="1"/>
</dbReference>
<dbReference type="SUPFAM" id="SSF53681">
    <property type="entry name" value="Aspartate/glutamate racemase"/>
    <property type="match status" value="1"/>
</dbReference>
<dbReference type="InterPro" id="IPR052186">
    <property type="entry name" value="Hydantoin_racemase-like"/>
</dbReference>
<gene>
    <name evidence="2" type="ORF">HLH21_04550</name>
</gene>
<dbReference type="EMBL" id="JABEQH010000005">
    <property type="protein sequence ID" value="MBB2175195.1"/>
    <property type="molecule type" value="Genomic_DNA"/>
</dbReference>
<keyword evidence="3" id="KW-1185">Reference proteome</keyword>
<comment type="caution">
    <text evidence="2">The sequence shown here is derived from an EMBL/GenBank/DDBJ whole genome shotgun (WGS) entry which is preliminary data.</text>
</comment>
<evidence type="ECO:0000313" key="3">
    <source>
        <dbReference type="Proteomes" id="UP000561066"/>
    </source>
</evidence>
<dbReference type="PANTHER" id="PTHR28047:SF5">
    <property type="entry name" value="PROTEIN DCG1"/>
    <property type="match status" value="1"/>
</dbReference>
<dbReference type="InterPro" id="IPR053714">
    <property type="entry name" value="Iso_Racemase_Enz_sf"/>
</dbReference>
<dbReference type="GO" id="GO:0047661">
    <property type="term" value="F:amino-acid racemase activity"/>
    <property type="evidence" value="ECO:0007669"/>
    <property type="project" value="InterPro"/>
</dbReference>
<protein>
    <submittedName>
        <fullName evidence="2">Asp/Glu racemase</fullName>
    </submittedName>
</protein>
<accession>A0A7W4J5P2</accession>
<proteinExistence type="inferred from homology"/>
<dbReference type="InterPro" id="IPR015942">
    <property type="entry name" value="Asp/Glu/hydantoin_racemase"/>
</dbReference>
<comment type="similarity">
    <text evidence="1">Belongs to the HyuE racemase family.</text>
</comment>
<dbReference type="PANTHER" id="PTHR28047">
    <property type="entry name" value="PROTEIN DCG1"/>
    <property type="match status" value="1"/>
</dbReference>
<name>A0A7W4J5P2_9PROT</name>
<dbReference type="AlphaFoldDB" id="A0A7W4J5P2"/>
<dbReference type="Proteomes" id="UP000561066">
    <property type="component" value="Unassembled WGS sequence"/>
</dbReference>